<feature type="region of interest" description="Disordered" evidence="1">
    <location>
        <begin position="248"/>
        <end position="273"/>
    </location>
</feature>
<proteinExistence type="predicted"/>
<dbReference type="EMBL" id="JANPWB010000008">
    <property type="protein sequence ID" value="KAJ1165944.1"/>
    <property type="molecule type" value="Genomic_DNA"/>
</dbReference>
<protein>
    <submittedName>
        <fullName evidence="2">Uncharacterized protein</fullName>
    </submittedName>
</protein>
<accession>A0AAV7SPD5</accession>
<dbReference type="AlphaFoldDB" id="A0AAV7SPD5"/>
<evidence type="ECO:0000313" key="3">
    <source>
        <dbReference type="Proteomes" id="UP001066276"/>
    </source>
</evidence>
<gene>
    <name evidence="2" type="ORF">NDU88_006361</name>
</gene>
<evidence type="ECO:0000256" key="1">
    <source>
        <dbReference type="SAM" id="MobiDB-lite"/>
    </source>
</evidence>
<comment type="caution">
    <text evidence="2">The sequence shown here is derived from an EMBL/GenBank/DDBJ whole genome shotgun (WGS) entry which is preliminary data.</text>
</comment>
<name>A0AAV7SPD5_PLEWA</name>
<sequence>MAGVGRQSVRTGFVGDLSLGPLSPVPHSHSCQLSRPLPSRPLGIPQCSRRLYFFSTLFSDPLPQCTFLCTLVARPNLSAPPAARSVPPISPLGQFTAARSSKGALNCVAHLCLVGPLSSASPRSFCWRMSGCPPWPALPLDASQLAEATPPHCLELGTRAYLILWVRRPDVSCAVATRPDYYALPILAFAKARSVPPIRRPGAHSAPTSGVGPPLCLLLCPGAPGLCSSPVSLWAVLRPSQLVSQSPFTSAPPVAGHKSQKGPFLTGTSSCAT</sequence>
<evidence type="ECO:0000313" key="2">
    <source>
        <dbReference type="EMBL" id="KAJ1165944.1"/>
    </source>
</evidence>
<organism evidence="2 3">
    <name type="scientific">Pleurodeles waltl</name>
    <name type="common">Iberian ribbed newt</name>
    <dbReference type="NCBI Taxonomy" id="8319"/>
    <lineage>
        <taxon>Eukaryota</taxon>
        <taxon>Metazoa</taxon>
        <taxon>Chordata</taxon>
        <taxon>Craniata</taxon>
        <taxon>Vertebrata</taxon>
        <taxon>Euteleostomi</taxon>
        <taxon>Amphibia</taxon>
        <taxon>Batrachia</taxon>
        <taxon>Caudata</taxon>
        <taxon>Salamandroidea</taxon>
        <taxon>Salamandridae</taxon>
        <taxon>Pleurodelinae</taxon>
        <taxon>Pleurodeles</taxon>
    </lineage>
</organism>
<dbReference type="Proteomes" id="UP001066276">
    <property type="component" value="Chromosome 4_2"/>
</dbReference>
<keyword evidence="3" id="KW-1185">Reference proteome</keyword>
<reference evidence="2" key="1">
    <citation type="journal article" date="2022" name="bioRxiv">
        <title>Sequencing and chromosome-scale assembly of the giantPleurodeles waltlgenome.</title>
        <authorList>
            <person name="Brown T."/>
            <person name="Elewa A."/>
            <person name="Iarovenko S."/>
            <person name="Subramanian E."/>
            <person name="Araus A.J."/>
            <person name="Petzold A."/>
            <person name="Susuki M."/>
            <person name="Suzuki K.-i.T."/>
            <person name="Hayashi T."/>
            <person name="Toyoda A."/>
            <person name="Oliveira C."/>
            <person name="Osipova E."/>
            <person name="Leigh N.D."/>
            <person name="Simon A."/>
            <person name="Yun M.H."/>
        </authorList>
    </citation>
    <scope>NUCLEOTIDE SEQUENCE</scope>
    <source>
        <strain evidence="2">20211129_DDA</strain>
        <tissue evidence="2">Liver</tissue>
    </source>
</reference>